<keyword evidence="2" id="KW-1185">Reference proteome</keyword>
<dbReference type="RefSeq" id="WP_092441052.1">
    <property type="nucleotide sequence ID" value="NZ_FMYP01000134.1"/>
</dbReference>
<organism evidence="1 2">
    <name type="scientific">Williamwhitmania taraxaci</name>
    <dbReference type="NCBI Taxonomy" id="1640674"/>
    <lineage>
        <taxon>Bacteria</taxon>
        <taxon>Pseudomonadati</taxon>
        <taxon>Bacteroidota</taxon>
        <taxon>Bacteroidia</taxon>
        <taxon>Bacteroidales</taxon>
        <taxon>Williamwhitmaniaceae</taxon>
        <taxon>Williamwhitmania</taxon>
    </lineage>
</organism>
<dbReference type="Pfam" id="PF14072">
    <property type="entry name" value="DndB"/>
    <property type="match status" value="1"/>
</dbReference>
<sequence>MKLKYIQINQPIGTFYVTSIDASVLAKIATVDRRNENPDAIQREQSESRIREIAKYCGDSDATFPTPIIIAVDDNATIEIDENYITIDENSLLGEVIDGQHRLGGLKSSNFLTRFQLPVVLMFNLIPEEKAYVFSIINSKQTRVNMSLIYDLFALSTKRSPFKTCHETARALNKEPDSPFYNRLKMLGKREEGQELASLSQGTFIKYMLELISKNPDDDTQKLKNGEQLQDDDRFVLRDYFIHEKDSVILKIMFNLFTAVSQVFNLEWNSPDMFILSKSIGFGAIIKSFPVIYRKGEEENDLSIEFFCRIFDQFKKHLTETKVELTSSHFGSNEQARTKLANLIVESITSSG</sequence>
<dbReference type="InterPro" id="IPR017642">
    <property type="entry name" value="DNA_S_mod_DndB"/>
</dbReference>
<dbReference type="InterPro" id="IPR017601">
    <property type="entry name" value="DGQHR-contain_dom"/>
</dbReference>
<evidence type="ECO:0000313" key="2">
    <source>
        <dbReference type="Proteomes" id="UP000199452"/>
    </source>
</evidence>
<accession>A0A1G6TUT3</accession>
<proteinExistence type="predicted"/>
<reference evidence="1 2" key="1">
    <citation type="submission" date="2016-09" db="EMBL/GenBank/DDBJ databases">
        <authorList>
            <person name="Capua I."/>
            <person name="De Benedictis P."/>
            <person name="Joannis T."/>
            <person name="Lombin L.H."/>
            <person name="Cattoli G."/>
        </authorList>
    </citation>
    <scope>NUCLEOTIDE SEQUENCE [LARGE SCALE GENOMIC DNA]</scope>
    <source>
        <strain evidence="1 2">A7P-90m</strain>
    </source>
</reference>
<dbReference type="EMBL" id="FMYP01000134">
    <property type="protein sequence ID" value="SDD32226.1"/>
    <property type="molecule type" value="Genomic_DNA"/>
</dbReference>
<evidence type="ECO:0000313" key="1">
    <source>
        <dbReference type="EMBL" id="SDD32226.1"/>
    </source>
</evidence>
<dbReference type="NCBIfam" id="TIGR03187">
    <property type="entry name" value="DGQHR"/>
    <property type="match status" value="1"/>
</dbReference>
<dbReference type="AlphaFoldDB" id="A0A1G6TUT3"/>
<name>A0A1G6TUT3_9BACT</name>
<dbReference type="CDD" id="cd16413">
    <property type="entry name" value="DGQHR_domain"/>
    <property type="match status" value="1"/>
</dbReference>
<dbReference type="Proteomes" id="UP000199452">
    <property type="component" value="Unassembled WGS sequence"/>
</dbReference>
<dbReference type="OrthoDB" id="9789139at2"/>
<gene>
    <name evidence="1" type="ORF">SAMN05216323_11342</name>
</gene>
<protein>
    <submittedName>
        <fullName evidence="1">DGQHR domain-containing protein</fullName>
    </submittedName>
</protein>